<dbReference type="PROSITE" id="PS00018">
    <property type="entry name" value="EF_HAND_1"/>
    <property type="match status" value="1"/>
</dbReference>
<evidence type="ECO:0000313" key="2">
    <source>
        <dbReference type="EMBL" id="OGI87161.1"/>
    </source>
</evidence>
<evidence type="ECO:0000256" key="1">
    <source>
        <dbReference type="SAM" id="Phobius"/>
    </source>
</evidence>
<name>A0A1F6WZ33_9BACT</name>
<proteinExistence type="predicted"/>
<dbReference type="EMBL" id="MFUP01000015">
    <property type="protein sequence ID" value="OGI87161.1"/>
    <property type="molecule type" value="Genomic_DNA"/>
</dbReference>
<dbReference type="AlphaFoldDB" id="A0A1F6WZ33"/>
<keyword evidence="1" id="KW-1133">Transmembrane helix</keyword>
<gene>
    <name evidence="2" type="ORF">A2995_01980</name>
</gene>
<feature type="transmembrane region" description="Helical" evidence="1">
    <location>
        <begin position="7"/>
        <end position="30"/>
    </location>
</feature>
<evidence type="ECO:0008006" key="4">
    <source>
        <dbReference type="Google" id="ProtNLM"/>
    </source>
</evidence>
<evidence type="ECO:0000313" key="3">
    <source>
        <dbReference type="Proteomes" id="UP000185809"/>
    </source>
</evidence>
<sequence>MEAEKKFNFFLQTIGTWVLIWFFVFTPFSIRAQISDLVSISATALPPPRGSVILIPSTALTFSGRAYPNSRIIILKNGQFFFETKANSKADFFVSLTTLEPNNYKFSIYGEDNFDRISPIFNFDLILKRNVTTTISGIFLPPTIEVDKIEVLKGEKVKIFGQTVPSGLVTLVIDSVLPSYEIMAETNGVYQYLLETTELNLKTYIPVVKTTIETTESSENSGASFTVGKKTQRAVKTCESISADLNCDGRVNLVDFSILLFWHKKNNFPVRINLDQQNGINLVDFSIMVYYWTG</sequence>
<keyword evidence="1" id="KW-0472">Membrane</keyword>
<keyword evidence="1" id="KW-0812">Transmembrane</keyword>
<comment type="caution">
    <text evidence="2">The sequence shown here is derived from an EMBL/GenBank/DDBJ whole genome shotgun (WGS) entry which is preliminary data.</text>
</comment>
<reference evidence="2 3" key="1">
    <citation type="journal article" date="2016" name="Nat. Commun.">
        <title>Thousands of microbial genomes shed light on interconnected biogeochemical processes in an aquifer system.</title>
        <authorList>
            <person name="Anantharaman K."/>
            <person name="Brown C.T."/>
            <person name="Hug L.A."/>
            <person name="Sharon I."/>
            <person name="Castelle C.J."/>
            <person name="Probst A.J."/>
            <person name="Thomas B.C."/>
            <person name="Singh A."/>
            <person name="Wilkins M.J."/>
            <person name="Karaoz U."/>
            <person name="Brodie E.L."/>
            <person name="Williams K.H."/>
            <person name="Hubbard S.S."/>
            <person name="Banfield J.F."/>
        </authorList>
    </citation>
    <scope>NUCLEOTIDE SEQUENCE [LARGE SCALE GENOMIC DNA]</scope>
</reference>
<organism evidence="2 3">
    <name type="scientific">Candidatus Nomurabacteria bacterium RIFCSPLOWO2_01_FULL_33_24</name>
    <dbReference type="NCBI Taxonomy" id="1801765"/>
    <lineage>
        <taxon>Bacteria</taxon>
        <taxon>Candidatus Nomuraibacteriota</taxon>
    </lineage>
</organism>
<dbReference type="Proteomes" id="UP000185809">
    <property type="component" value="Unassembled WGS sequence"/>
</dbReference>
<protein>
    <recommendedName>
        <fullName evidence="4">Dockerin domain-containing protein</fullName>
    </recommendedName>
</protein>
<dbReference type="InterPro" id="IPR018247">
    <property type="entry name" value="EF_Hand_1_Ca_BS"/>
</dbReference>
<accession>A0A1F6WZ33</accession>